<dbReference type="HAMAP" id="MF_00922">
    <property type="entry name" value="OM_assembly_BamD"/>
    <property type="match status" value="1"/>
</dbReference>
<evidence type="ECO:0000259" key="8">
    <source>
        <dbReference type="Pfam" id="PF13525"/>
    </source>
</evidence>
<evidence type="ECO:0000256" key="4">
    <source>
        <dbReference type="ARBA" id="ARBA00023237"/>
    </source>
</evidence>
<evidence type="ECO:0000313" key="9">
    <source>
        <dbReference type="EMBL" id="MCP1672919.1"/>
    </source>
</evidence>
<dbReference type="Gene3D" id="1.25.40.10">
    <property type="entry name" value="Tetratricopeptide repeat domain"/>
    <property type="match status" value="1"/>
</dbReference>
<dbReference type="PANTHER" id="PTHR37423">
    <property type="entry name" value="SOLUBLE LYTIC MUREIN TRANSGLYCOSYLASE-RELATED"/>
    <property type="match status" value="1"/>
</dbReference>
<evidence type="ECO:0000256" key="7">
    <source>
        <dbReference type="SAM" id="MobiDB-lite"/>
    </source>
</evidence>
<feature type="domain" description="Outer membrane lipoprotein BamD-like" evidence="8">
    <location>
        <begin position="40"/>
        <end position="243"/>
    </location>
</feature>
<comment type="subunit">
    <text evidence="6">Part of the Bam complex.</text>
</comment>
<comment type="caution">
    <text evidence="9">The sequence shown here is derived from an EMBL/GenBank/DDBJ whole genome shotgun (WGS) entry which is preliminary data.</text>
</comment>
<keyword evidence="3 6" id="KW-0564">Palmitate</keyword>
<keyword evidence="2 6" id="KW-0472">Membrane</keyword>
<comment type="subcellular location">
    <subcellularLocation>
        <location evidence="6">Cell outer membrane</location>
        <topology evidence="6">Lipid-anchor</topology>
    </subcellularLocation>
</comment>
<comment type="function">
    <text evidence="6">Part of the outer membrane protein assembly complex, which is involved in assembly and insertion of beta-barrel proteins into the outer membrane.</text>
</comment>
<name>A0AAE3KA13_9GAMM</name>
<keyword evidence="10" id="KW-1185">Reference proteome</keyword>
<dbReference type="InterPro" id="IPR039565">
    <property type="entry name" value="BamD-like"/>
</dbReference>
<accession>A0AAE3KA13</accession>
<dbReference type="PROSITE" id="PS51257">
    <property type="entry name" value="PROKAR_LIPOPROTEIN"/>
    <property type="match status" value="1"/>
</dbReference>
<dbReference type="GO" id="GO:0043165">
    <property type="term" value="P:Gram-negative-bacterium-type cell outer membrane assembly"/>
    <property type="evidence" value="ECO:0007669"/>
    <property type="project" value="UniProtKB-UniRule"/>
</dbReference>
<dbReference type="Pfam" id="PF13525">
    <property type="entry name" value="YfiO"/>
    <property type="match status" value="1"/>
</dbReference>
<protein>
    <recommendedName>
        <fullName evidence="6">Outer membrane protein assembly factor BamD</fullName>
    </recommendedName>
</protein>
<organism evidence="9 10">
    <name type="scientific">Natronocella acetinitrilica</name>
    <dbReference type="NCBI Taxonomy" id="414046"/>
    <lineage>
        <taxon>Bacteria</taxon>
        <taxon>Pseudomonadati</taxon>
        <taxon>Pseudomonadota</taxon>
        <taxon>Gammaproteobacteria</taxon>
        <taxon>Chromatiales</taxon>
        <taxon>Ectothiorhodospiraceae</taxon>
        <taxon>Natronocella</taxon>
    </lineage>
</organism>
<evidence type="ECO:0000256" key="1">
    <source>
        <dbReference type="ARBA" id="ARBA00022729"/>
    </source>
</evidence>
<dbReference type="InterPro" id="IPR017689">
    <property type="entry name" value="BamD"/>
</dbReference>
<sequence>MRTLILIPLVFILAACSGTSGPREQPLDPTDPLATTRTERSAEELYAEAQRLIARGDYRTAATRLQDLQARYPFGGYFKQAQLDTIYAFYRAREMESTIRASDRFIRLHPQEPEVAYALYMRGRANLSRGDDFLTRTFGIDRRIRDPGPMLEAVNDFNQLIDRFPDSEYADDATSRIQELRNGLAYNELHVARYYMKRQAYVAAANRAMGIIENYQGTPMVADALEILEQAYEELDLADLREDVLRVIEENYPDHPSLRERPWFLPDLGAS</sequence>
<dbReference type="AlphaFoldDB" id="A0AAE3KA13"/>
<keyword evidence="5 6" id="KW-0449">Lipoprotein</keyword>
<evidence type="ECO:0000256" key="5">
    <source>
        <dbReference type="ARBA" id="ARBA00023288"/>
    </source>
</evidence>
<dbReference type="SUPFAM" id="SSF48452">
    <property type="entry name" value="TPR-like"/>
    <property type="match status" value="1"/>
</dbReference>
<dbReference type="GO" id="GO:1990063">
    <property type="term" value="C:Bam protein complex"/>
    <property type="evidence" value="ECO:0007669"/>
    <property type="project" value="TreeGrafter"/>
</dbReference>
<evidence type="ECO:0000256" key="2">
    <source>
        <dbReference type="ARBA" id="ARBA00023136"/>
    </source>
</evidence>
<evidence type="ECO:0000256" key="3">
    <source>
        <dbReference type="ARBA" id="ARBA00023139"/>
    </source>
</evidence>
<dbReference type="EMBL" id="JALJXV010000001">
    <property type="protein sequence ID" value="MCP1672919.1"/>
    <property type="molecule type" value="Genomic_DNA"/>
</dbReference>
<dbReference type="CDD" id="cd15830">
    <property type="entry name" value="BamD"/>
    <property type="match status" value="1"/>
</dbReference>
<proteinExistence type="inferred from homology"/>
<reference evidence="9" key="1">
    <citation type="submission" date="2022-03" db="EMBL/GenBank/DDBJ databases">
        <title>Genomic Encyclopedia of Type Strains, Phase III (KMG-III): the genomes of soil and plant-associated and newly described type strains.</title>
        <authorList>
            <person name="Whitman W."/>
        </authorList>
    </citation>
    <scope>NUCLEOTIDE SEQUENCE</scope>
    <source>
        <strain evidence="9">ANL 6-2</strain>
    </source>
</reference>
<keyword evidence="1 6" id="KW-0732">Signal</keyword>
<dbReference type="RefSeq" id="WP_253472430.1">
    <property type="nucleotide sequence ID" value="NZ_JALJXV010000001.1"/>
</dbReference>
<dbReference type="GO" id="GO:0051205">
    <property type="term" value="P:protein insertion into membrane"/>
    <property type="evidence" value="ECO:0007669"/>
    <property type="project" value="UniProtKB-UniRule"/>
</dbReference>
<dbReference type="Proteomes" id="UP001205843">
    <property type="component" value="Unassembled WGS sequence"/>
</dbReference>
<keyword evidence="4 6" id="KW-0998">Cell outer membrane</keyword>
<comment type="similarity">
    <text evidence="6">Belongs to the BamD family.</text>
</comment>
<feature type="region of interest" description="Disordered" evidence="7">
    <location>
        <begin position="19"/>
        <end position="39"/>
    </location>
</feature>
<evidence type="ECO:0000256" key="6">
    <source>
        <dbReference type="HAMAP-Rule" id="MF_00922"/>
    </source>
</evidence>
<gene>
    <name evidence="6" type="primary">bamD</name>
    <name evidence="9" type="ORF">J2T57_000011</name>
</gene>
<dbReference type="PANTHER" id="PTHR37423:SF1">
    <property type="entry name" value="OUTER MEMBRANE PROTEIN ASSEMBLY FACTOR BAMD"/>
    <property type="match status" value="1"/>
</dbReference>
<dbReference type="NCBIfam" id="TIGR03302">
    <property type="entry name" value="OM_YfiO"/>
    <property type="match status" value="1"/>
</dbReference>
<evidence type="ECO:0000313" key="10">
    <source>
        <dbReference type="Proteomes" id="UP001205843"/>
    </source>
</evidence>
<dbReference type="InterPro" id="IPR011990">
    <property type="entry name" value="TPR-like_helical_dom_sf"/>
</dbReference>